<dbReference type="Proteomes" id="UP000664698">
    <property type="component" value="Unassembled WGS sequence"/>
</dbReference>
<keyword evidence="1" id="KW-0472">Membrane</keyword>
<keyword evidence="3" id="KW-1185">Reference proteome</keyword>
<accession>A0ABS3BNL7</accession>
<dbReference type="RefSeq" id="WP_206567892.1">
    <property type="nucleotide sequence ID" value="NZ_JAFKCW010000001.1"/>
</dbReference>
<organism evidence="2 3">
    <name type="scientific">Algoriphagus aestuariicola</name>
    <dbReference type="NCBI Taxonomy" id="1852016"/>
    <lineage>
        <taxon>Bacteria</taxon>
        <taxon>Pseudomonadati</taxon>
        <taxon>Bacteroidota</taxon>
        <taxon>Cytophagia</taxon>
        <taxon>Cytophagales</taxon>
        <taxon>Cyclobacteriaceae</taxon>
        <taxon>Algoriphagus</taxon>
    </lineage>
</organism>
<feature type="transmembrane region" description="Helical" evidence="1">
    <location>
        <begin position="286"/>
        <end position="307"/>
    </location>
</feature>
<evidence type="ECO:0000256" key="1">
    <source>
        <dbReference type="SAM" id="Phobius"/>
    </source>
</evidence>
<evidence type="ECO:0000313" key="3">
    <source>
        <dbReference type="Proteomes" id="UP000664698"/>
    </source>
</evidence>
<keyword evidence="1" id="KW-0812">Transmembrane</keyword>
<sequence>MKRKHQLGGNTIVTHLLFYLASGSFFLGTNDNLFVCFLVVFFSEVVLFISRQSDRISGFAWFCLVSAFFTREMAVVYLPLIACMTLFIFNSSKFRPKEAGLVIGSVAFWIVLNIPSIAHHGSLSFDNKEMAKQNGITWPQRQYLSQLYATQGIIPELSHVSWEETRSYLEKNGKDSLPSSTFDSLVFDISFTWKEFWKDFLYLIYSGFRQVGLVIFFPFLMFITPTKENQAIRLIGFGQLLQMLVFSAIIISYIEIRWLAPAFILGILGMDLLLKSREGKAQVDFINQIVLTALSIYGIFAYIHLIGNTRTWLETFF</sequence>
<protein>
    <recommendedName>
        <fullName evidence="4">Glycosyltransferase RgtA/B/C/D-like domain-containing protein</fullName>
    </recommendedName>
</protein>
<evidence type="ECO:0008006" key="4">
    <source>
        <dbReference type="Google" id="ProtNLM"/>
    </source>
</evidence>
<gene>
    <name evidence="2" type="ORF">J0A67_03560</name>
</gene>
<feature type="transmembrane region" description="Helical" evidence="1">
    <location>
        <begin position="200"/>
        <end position="222"/>
    </location>
</feature>
<comment type="caution">
    <text evidence="2">The sequence shown here is derived from an EMBL/GenBank/DDBJ whole genome shotgun (WGS) entry which is preliminary data.</text>
</comment>
<name>A0ABS3BNL7_9BACT</name>
<keyword evidence="1" id="KW-1133">Transmembrane helix</keyword>
<feature type="transmembrane region" description="Helical" evidence="1">
    <location>
        <begin position="7"/>
        <end position="26"/>
    </location>
</feature>
<reference evidence="2 3" key="1">
    <citation type="submission" date="2021-03" db="EMBL/GenBank/DDBJ databases">
        <title>novel species isolated from a fishpond in China.</title>
        <authorList>
            <person name="Lu H."/>
            <person name="Cai Z."/>
        </authorList>
    </citation>
    <scope>NUCLEOTIDE SEQUENCE [LARGE SCALE GENOMIC DNA]</scope>
    <source>
        <strain evidence="2 3">JCM 31546</strain>
    </source>
</reference>
<feature type="transmembrane region" description="Helical" evidence="1">
    <location>
        <begin position="61"/>
        <end position="89"/>
    </location>
</feature>
<proteinExistence type="predicted"/>
<evidence type="ECO:0000313" key="2">
    <source>
        <dbReference type="EMBL" id="MBN7799920.1"/>
    </source>
</evidence>
<dbReference type="EMBL" id="JAFKCW010000001">
    <property type="protein sequence ID" value="MBN7799920.1"/>
    <property type="molecule type" value="Genomic_DNA"/>
</dbReference>